<dbReference type="AlphaFoldDB" id="A0A2K4MJ15"/>
<proteinExistence type="predicted"/>
<dbReference type="EMBL" id="PPTF01000085">
    <property type="protein sequence ID" value="POA97042.1"/>
    <property type="molecule type" value="Genomic_DNA"/>
</dbReference>
<dbReference type="InterPro" id="IPR016039">
    <property type="entry name" value="Thiolase-like"/>
</dbReference>
<evidence type="ECO:0008006" key="3">
    <source>
        <dbReference type="Google" id="ProtNLM"/>
    </source>
</evidence>
<gene>
    <name evidence="1" type="ORF">C2134_19000</name>
</gene>
<reference evidence="1 2" key="1">
    <citation type="submission" date="2018-01" db="EMBL/GenBank/DDBJ databases">
        <title>Genomic Sequence of Chromobacterium MWU13-2610 from wild cranberry bogs within the Cape Cod National Seashore.</title>
        <authorList>
            <person name="O'Hara-Hanley K."/>
            <person name="Soby S."/>
            <person name="Harrison A."/>
        </authorList>
    </citation>
    <scope>NUCLEOTIDE SEQUENCE [LARGE SCALE GENOMIC DNA]</scope>
    <source>
        <strain evidence="1 2">MWU13-2610</strain>
    </source>
</reference>
<evidence type="ECO:0000313" key="1">
    <source>
        <dbReference type="EMBL" id="POA97042.1"/>
    </source>
</evidence>
<evidence type="ECO:0000313" key="2">
    <source>
        <dbReference type="Proteomes" id="UP000236416"/>
    </source>
</evidence>
<name>A0A2K4MJ15_9NEIS</name>
<accession>A0A2K4MJ15</accession>
<comment type="caution">
    <text evidence="1">The sequence shown here is derived from an EMBL/GenBank/DDBJ whole genome shotgun (WGS) entry which is preliminary data.</text>
</comment>
<dbReference type="Proteomes" id="UP000236416">
    <property type="component" value="Unassembled WGS sequence"/>
</dbReference>
<sequence>MLRIRAIASSVPDRAAFHGVQAAERNLGYGHLLFPSAAYALPRGKGKLDEAETLRLMPDSPASLPVASAQLSHADLALQAVASLREQVPAEDLAAVTHIVVANASLNQRINESVAGRIQHALGLDEALPFAVGQSGTAGVYNALTLVEALCHQDASVLLVATDKWLYPFFRAWGDLVAYGDGAAAMLLDSRDGEGWGRIYAHAVDYGEAIANPWALTPNDLADRLLPQAILAARAALDKARMRPADIEWMLPAGFGEGFANRVGDELGISPARRMAREGCHFSSADPLLAMQRLRASLQPGQQATALLWDAALCGMSGAMVAQISAAA</sequence>
<organism evidence="1 2">
    <name type="scientific">Chromobacterium sinusclupearum</name>
    <dbReference type="NCBI Taxonomy" id="2077146"/>
    <lineage>
        <taxon>Bacteria</taxon>
        <taxon>Pseudomonadati</taxon>
        <taxon>Pseudomonadota</taxon>
        <taxon>Betaproteobacteria</taxon>
        <taxon>Neisseriales</taxon>
        <taxon>Chromobacteriaceae</taxon>
        <taxon>Chromobacterium</taxon>
    </lineage>
</organism>
<dbReference type="SUPFAM" id="SSF53901">
    <property type="entry name" value="Thiolase-like"/>
    <property type="match status" value="2"/>
</dbReference>
<dbReference type="RefSeq" id="WP_103321652.1">
    <property type="nucleotide sequence ID" value="NZ_PPTF01000085.1"/>
</dbReference>
<keyword evidence="2" id="KW-1185">Reference proteome</keyword>
<dbReference type="Gene3D" id="3.40.47.10">
    <property type="match status" value="2"/>
</dbReference>
<protein>
    <recommendedName>
        <fullName evidence="3">3-oxoacyl-ACP synthase</fullName>
    </recommendedName>
</protein>
<dbReference type="GO" id="GO:0016746">
    <property type="term" value="F:acyltransferase activity"/>
    <property type="evidence" value="ECO:0007669"/>
    <property type="project" value="InterPro"/>
</dbReference>